<dbReference type="AlphaFoldDB" id="A0A0K8NX67"/>
<dbReference type="PANTHER" id="PTHR35370:SF1">
    <property type="entry name" value="TYPE VI SECRETION SYSTEM COMPONENT TSSF1"/>
    <property type="match status" value="1"/>
</dbReference>
<dbReference type="RefSeq" id="WP_054018979.1">
    <property type="nucleotide sequence ID" value="NZ_BBYR01000011.1"/>
</dbReference>
<dbReference type="Pfam" id="PF05947">
    <property type="entry name" value="T6SS_TssF"/>
    <property type="match status" value="1"/>
</dbReference>
<dbReference type="InterPro" id="IPR010272">
    <property type="entry name" value="T6SS_TssF"/>
</dbReference>
<dbReference type="PANTHER" id="PTHR35370">
    <property type="entry name" value="CYTOPLASMIC PROTEIN-RELATED-RELATED"/>
    <property type="match status" value="1"/>
</dbReference>
<keyword evidence="2" id="KW-1185">Reference proteome</keyword>
<accession>A0A0K8NX67</accession>
<evidence type="ECO:0000313" key="2">
    <source>
        <dbReference type="Proteomes" id="UP000037660"/>
    </source>
</evidence>
<protein>
    <submittedName>
        <fullName evidence="1">ImpG/VasA protein</fullName>
    </submittedName>
</protein>
<reference evidence="2" key="1">
    <citation type="submission" date="2015-07" db="EMBL/GenBank/DDBJ databases">
        <title>Discovery of a poly(ethylene terephthalate assimilation.</title>
        <authorList>
            <person name="Yoshida S."/>
            <person name="Hiraga K."/>
            <person name="Takehana T."/>
            <person name="Taniguchi I."/>
            <person name="Yamaji H."/>
            <person name="Maeda Y."/>
            <person name="Toyohara K."/>
            <person name="Miyamoto K."/>
            <person name="Kimura Y."/>
            <person name="Oda K."/>
        </authorList>
    </citation>
    <scope>NUCLEOTIDE SEQUENCE [LARGE SCALE GENOMIC DNA]</scope>
    <source>
        <strain evidence="2">NBRC 110686 / TISTR 2288 / 201-F6</strain>
    </source>
</reference>
<comment type="caution">
    <text evidence="1">The sequence shown here is derived from an EMBL/GenBank/DDBJ whole genome shotgun (WGS) entry which is preliminary data.</text>
</comment>
<organism evidence="1 2">
    <name type="scientific">Piscinibacter sakaiensis</name>
    <name type="common">Ideonella sakaiensis</name>
    <dbReference type="NCBI Taxonomy" id="1547922"/>
    <lineage>
        <taxon>Bacteria</taxon>
        <taxon>Pseudomonadati</taxon>
        <taxon>Pseudomonadota</taxon>
        <taxon>Betaproteobacteria</taxon>
        <taxon>Burkholderiales</taxon>
        <taxon>Sphaerotilaceae</taxon>
        <taxon>Piscinibacter</taxon>
    </lineage>
</organism>
<reference evidence="1 2" key="2">
    <citation type="journal article" date="2016" name="Science">
        <title>A bacterium that degrades and assimilates poly(ethylene terephthalate).</title>
        <authorList>
            <person name="Yoshida S."/>
            <person name="Hiraga K."/>
            <person name="Takehana T."/>
            <person name="Taniguchi I."/>
            <person name="Yamaji H."/>
            <person name="Maeda Y."/>
            <person name="Toyohara K."/>
            <person name="Miyamoto K."/>
            <person name="Kimura Y."/>
            <person name="Oda K."/>
        </authorList>
    </citation>
    <scope>NUCLEOTIDE SEQUENCE [LARGE SCALE GENOMIC DNA]</scope>
    <source>
        <strain evidence="2">NBRC 110686 / TISTR 2288 / 201-F6</strain>
    </source>
</reference>
<dbReference type="PIRSF" id="PIRSF028304">
    <property type="entry name" value="UCP028304"/>
    <property type="match status" value="1"/>
</dbReference>
<proteinExistence type="predicted"/>
<sequence length="627" mass="69922">MDPRLLEYYRQELLHIREGAAEFAREHPKIAARLAMDTTTAQGECVDPYVERLLEGFAFLAARVHIRLDAEYPRFTQHLMEMVYPGYQAPVPSMLIAQLEPDLNDAGLAAGPTIPRGSLMNARLLPGERTSCRFSTGHDVRLWPLRLAQAGYQAHVSDVPAPALASGQPRACLRLRVKVTAALKSHQLDLDRLDVFLAGDEGVAHRIYEQIFANCTAVVVQTVARRNPRYHVLPASRVQPGGFADDETLLPASPRAFGGYRLLKEYAAFPERYLFVQVGGLKAALAALETDEFELLFVLDRIDQTLEKTLDLASFALHCTPAINLFPKRADRIELNRHDHELHVVPDRARPMDYEIYSVTSVQGYDDTGTAEARHFRPLYDQFDAASVDDQAYYTLRRVPRLLSEAQRQRGPRAGYIGTELYVSLVDAHEAPYPERLTQLSVEILSSNRDLPLLMSVGTKDDFSFEDAAPVQGVRCIKGPTRPMAPLLEGGAPWRLLSQLSLNYLSLCDTDPRQGAAALREILSLYGLDPRSRLHKQLDGIVSMASRPAISRVPVPGPITFGRGTEITLTADERSFEGSGTMVLASVLERFLARHASLNSFTQLILQTQQRGLIKKWKPRIGQRSIA</sequence>
<gene>
    <name evidence="1" type="ORF">ISF6_0367</name>
</gene>
<dbReference type="EMBL" id="BBYR01000011">
    <property type="protein sequence ID" value="GAP34884.1"/>
    <property type="molecule type" value="Genomic_DNA"/>
</dbReference>
<dbReference type="NCBIfam" id="TIGR03359">
    <property type="entry name" value="VI_chp_6"/>
    <property type="match status" value="1"/>
</dbReference>
<dbReference type="Proteomes" id="UP000037660">
    <property type="component" value="Unassembled WGS sequence"/>
</dbReference>
<evidence type="ECO:0000313" key="1">
    <source>
        <dbReference type="EMBL" id="GAP34884.1"/>
    </source>
</evidence>
<dbReference type="STRING" id="1547922.ISF6_0367"/>
<name>A0A0K8NX67_PISS1</name>
<dbReference type="OrthoDB" id="9763676at2"/>